<proteinExistence type="predicted"/>
<gene>
    <name evidence="1" type="ORF">SK128_008908</name>
</gene>
<feature type="non-terminal residue" evidence="1">
    <location>
        <position position="275"/>
    </location>
</feature>
<dbReference type="InterPro" id="IPR036116">
    <property type="entry name" value="FN3_sf"/>
</dbReference>
<protein>
    <recommendedName>
        <fullName evidence="3">Fibronectin type-III domain-containing protein</fullName>
    </recommendedName>
</protein>
<dbReference type="InterPro" id="IPR003961">
    <property type="entry name" value="FN3_dom"/>
</dbReference>
<sequence length="275" mass="30821">MPKMSSSRTGEREGWSGGNTTRCYVPKGNRLPNIESCPGEIWCLKNLGFWSQIASDQFSRCECSRTNSRTWNQKTASIRHLISMDACESPANWLYADGSQCSGNSFCDWLQEGSNNEWNALPKNLFGASIAAMLDDFPDTDYRHKLQPYPADHTLNYMICEKDGRLDTRHNNNTNDSTDHLKPRELVVSERLSDVQIDWQRPSCAGEISSYILVLLGGSVSYDTEMKCVEAQCSFTLNPEVCNHCIHPNTDYTFSVAAVLADSQLGPAITINKKI</sequence>
<reference evidence="1 2" key="1">
    <citation type="submission" date="2023-11" db="EMBL/GenBank/DDBJ databases">
        <title>Halocaridina rubra genome assembly.</title>
        <authorList>
            <person name="Smith C."/>
        </authorList>
    </citation>
    <scope>NUCLEOTIDE SEQUENCE [LARGE SCALE GENOMIC DNA]</scope>
    <source>
        <strain evidence="1">EP-1</strain>
        <tissue evidence="1">Whole</tissue>
    </source>
</reference>
<dbReference type="SUPFAM" id="SSF49265">
    <property type="entry name" value="Fibronectin type III"/>
    <property type="match status" value="1"/>
</dbReference>
<evidence type="ECO:0000313" key="1">
    <source>
        <dbReference type="EMBL" id="KAK7083936.1"/>
    </source>
</evidence>
<dbReference type="EMBL" id="JAXCGZ010002411">
    <property type="protein sequence ID" value="KAK7083936.1"/>
    <property type="molecule type" value="Genomic_DNA"/>
</dbReference>
<dbReference type="Proteomes" id="UP001381693">
    <property type="component" value="Unassembled WGS sequence"/>
</dbReference>
<evidence type="ECO:0000313" key="2">
    <source>
        <dbReference type="Proteomes" id="UP001381693"/>
    </source>
</evidence>
<dbReference type="AlphaFoldDB" id="A0AAN8XJH2"/>
<comment type="caution">
    <text evidence="1">The sequence shown here is derived from an EMBL/GenBank/DDBJ whole genome shotgun (WGS) entry which is preliminary data.</text>
</comment>
<evidence type="ECO:0008006" key="3">
    <source>
        <dbReference type="Google" id="ProtNLM"/>
    </source>
</evidence>
<dbReference type="CDD" id="cd00063">
    <property type="entry name" value="FN3"/>
    <property type="match status" value="1"/>
</dbReference>
<organism evidence="1 2">
    <name type="scientific">Halocaridina rubra</name>
    <name type="common">Hawaiian red shrimp</name>
    <dbReference type="NCBI Taxonomy" id="373956"/>
    <lineage>
        <taxon>Eukaryota</taxon>
        <taxon>Metazoa</taxon>
        <taxon>Ecdysozoa</taxon>
        <taxon>Arthropoda</taxon>
        <taxon>Crustacea</taxon>
        <taxon>Multicrustacea</taxon>
        <taxon>Malacostraca</taxon>
        <taxon>Eumalacostraca</taxon>
        <taxon>Eucarida</taxon>
        <taxon>Decapoda</taxon>
        <taxon>Pleocyemata</taxon>
        <taxon>Caridea</taxon>
        <taxon>Atyoidea</taxon>
        <taxon>Atyidae</taxon>
        <taxon>Halocaridina</taxon>
    </lineage>
</organism>
<name>A0AAN8XJH2_HALRR</name>
<keyword evidence="2" id="KW-1185">Reference proteome</keyword>
<accession>A0AAN8XJH2</accession>